<comment type="caution">
    <text evidence="13">The sequence shown here is derived from an EMBL/GenBank/DDBJ whole genome shotgun (WGS) entry which is preliminary data.</text>
</comment>
<evidence type="ECO:0000256" key="10">
    <source>
        <dbReference type="ARBA" id="ARBA00023310"/>
    </source>
</evidence>
<evidence type="ECO:0000256" key="8">
    <source>
        <dbReference type="ARBA" id="ARBA00023136"/>
    </source>
</evidence>
<gene>
    <name evidence="13" type="ORF">CVH13_00660</name>
</gene>
<dbReference type="Gene3D" id="2.40.10.170">
    <property type="match status" value="1"/>
</dbReference>
<keyword evidence="6" id="KW-1278">Translocase</keyword>
<accession>A0A2J1DYR1</accession>
<dbReference type="GO" id="GO:0005524">
    <property type="term" value="F:ATP binding"/>
    <property type="evidence" value="ECO:0007669"/>
    <property type="project" value="UniProtKB-KW"/>
</dbReference>
<dbReference type="InterPro" id="IPR000194">
    <property type="entry name" value="ATPase_F1/V1/A1_a/bsu_nucl-bd"/>
</dbReference>
<keyword evidence="9" id="KW-0139">CF(1)</keyword>
<evidence type="ECO:0000313" key="14">
    <source>
        <dbReference type="Proteomes" id="UP000233649"/>
    </source>
</evidence>
<evidence type="ECO:0000256" key="5">
    <source>
        <dbReference type="ARBA" id="ARBA00022840"/>
    </source>
</evidence>
<dbReference type="CDD" id="cd18115">
    <property type="entry name" value="ATP-synt_F1_beta_N"/>
    <property type="match status" value="1"/>
</dbReference>
<dbReference type="PANTHER" id="PTHR15184">
    <property type="entry name" value="ATP SYNTHASE"/>
    <property type="match status" value="1"/>
</dbReference>
<evidence type="ECO:0000256" key="9">
    <source>
        <dbReference type="ARBA" id="ARBA00023196"/>
    </source>
</evidence>
<feature type="domain" description="ATPase F1/V1/A1 complex alpha/beta subunit nucleotide-binding" evidence="11">
    <location>
        <begin position="130"/>
        <end position="167"/>
    </location>
</feature>
<dbReference type="InterPro" id="IPR027417">
    <property type="entry name" value="P-loop_NTPase"/>
</dbReference>
<dbReference type="EC" id="3.6.3.14" evidence="13"/>
<reference evidence="13 14" key="1">
    <citation type="journal article" date="2017" name="FEMS Microbiol. Ecol.">
        <title>Reconstructed genomes of novel Dehalococcoides mccartyi strains from 1,2,3,4-tetrachlorodibenzo-p-dioxin-dechlorinating enrichment cultures reveal divergent reductive dehalogenase gene profiles.</title>
        <authorList>
            <person name="Dam H.T."/>
            <person name="Vollmers J."/>
            <person name="Kaster A.K."/>
            <person name="Haggblom M.M."/>
        </authorList>
    </citation>
    <scope>NUCLEOTIDE SEQUENCE [LARGE SCALE GENOMIC DNA]</scope>
    <source>
        <strain evidence="13 14">H1-3-2.001</strain>
    </source>
</reference>
<keyword evidence="13" id="KW-0378">Hydrolase</keyword>
<dbReference type="Proteomes" id="UP000233649">
    <property type="component" value="Unassembled WGS sequence"/>
</dbReference>
<dbReference type="AlphaFoldDB" id="A0A2J1DYR1"/>
<dbReference type="InterPro" id="IPR004100">
    <property type="entry name" value="ATPase_F1/V1/A1_a/bsu_N"/>
</dbReference>
<dbReference type="InterPro" id="IPR050053">
    <property type="entry name" value="ATPase_alpha/beta_chains"/>
</dbReference>
<keyword evidence="8" id="KW-0472">Membrane</keyword>
<proteinExistence type="inferred from homology"/>
<keyword evidence="4" id="KW-0547">Nucleotide-binding</keyword>
<evidence type="ECO:0000313" key="13">
    <source>
        <dbReference type="EMBL" id="PKH47243.1"/>
    </source>
</evidence>
<dbReference type="PANTHER" id="PTHR15184:SF71">
    <property type="entry name" value="ATP SYNTHASE SUBUNIT BETA, MITOCHONDRIAL"/>
    <property type="match status" value="1"/>
</dbReference>
<dbReference type="InterPro" id="IPR036121">
    <property type="entry name" value="ATPase_F1/V1/A1_a/bsu_N_sf"/>
</dbReference>
<evidence type="ECO:0000256" key="6">
    <source>
        <dbReference type="ARBA" id="ARBA00022967"/>
    </source>
</evidence>
<evidence type="ECO:0000256" key="7">
    <source>
        <dbReference type="ARBA" id="ARBA00023065"/>
    </source>
</evidence>
<keyword evidence="7" id="KW-0406">Ion transport</keyword>
<sequence length="174" mass="18471">MANGKVIQVIGSVVDVEFSADSMPALFNALEIPRENGKMVLEVQSHVGNNRVKCLSFTPTDGLERGAEVIDTTRPLSVPVGRGTLGRIFNVLGEALDNRGDVKSEKTMPIHRLAPGMDELESSAQVLETGIKVIDLIAPFARGGKIGALGGAGVGKTVLIQELIRNIATEHEGF</sequence>
<evidence type="ECO:0000256" key="1">
    <source>
        <dbReference type="ARBA" id="ARBA00004370"/>
    </source>
</evidence>
<comment type="subcellular location">
    <subcellularLocation>
        <location evidence="1">Membrane</location>
    </subcellularLocation>
</comment>
<keyword evidence="10" id="KW-0066">ATP synthesis</keyword>
<keyword evidence="3" id="KW-0813">Transport</keyword>
<dbReference type="Gene3D" id="3.40.50.300">
    <property type="entry name" value="P-loop containing nucleotide triphosphate hydrolases"/>
    <property type="match status" value="1"/>
</dbReference>
<comment type="similarity">
    <text evidence="2">Belongs to the ATPase alpha/beta chains family.</text>
</comment>
<name>A0A2J1DYR1_9CHLR</name>
<evidence type="ECO:0000259" key="12">
    <source>
        <dbReference type="Pfam" id="PF02874"/>
    </source>
</evidence>
<evidence type="ECO:0000256" key="4">
    <source>
        <dbReference type="ARBA" id="ARBA00022741"/>
    </source>
</evidence>
<protein>
    <submittedName>
        <fullName evidence="13">ATP synthase subunit beta</fullName>
        <ecNumber evidence="13">3.6.3.14</ecNumber>
    </submittedName>
</protein>
<dbReference type="EMBL" id="PHFD01000131">
    <property type="protein sequence ID" value="PKH47243.1"/>
    <property type="molecule type" value="Genomic_DNA"/>
</dbReference>
<evidence type="ECO:0000259" key="11">
    <source>
        <dbReference type="Pfam" id="PF00006"/>
    </source>
</evidence>
<organism evidence="13 14">
    <name type="scientific">Dehalococcoides mccartyi</name>
    <dbReference type="NCBI Taxonomy" id="61435"/>
    <lineage>
        <taxon>Bacteria</taxon>
        <taxon>Bacillati</taxon>
        <taxon>Chloroflexota</taxon>
        <taxon>Dehalococcoidia</taxon>
        <taxon>Dehalococcoidales</taxon>
        <taxon>Dehalococcoidaceae</taxon>
        <taxon>Dehalococcoides</taxon>
    </lineage>
</organism>
<dbReference type="GO" id="GO:0045259">
    <property type="term" value="C:proton-transporting ATP synthase complex"/>
    <property type="evidence" value="ECO:0007669"/>
    <property type="project" value="UniProtKB-KW"/>
</dbReference>
<dbReference type="SUPFAM" id="SSF52540">
    <property type="entry name" value="P-loop containing nucleoside triphosphate hydrolases"/>
    <property type="match status" value="1"/>
</dbReference>
<dbReference type="GO" id="GO:0046933">
    <property type="term" value="F:proton-transporting ATP synthase activity, rotational mechanism"/>
    <property type="evidence" value="ECO:0007669"/>
    <property type="project" value="TreeGrafter"/>
</dbReference>
<dbReference type="GO" id="GO:0016787">
    <property type="term" value="F:hydrolase activity"/>
    <property type="evidence" value="ECO:0007669"/>
    <property type="project" value="UniProtKB-KW"/>
</dbReference>
<keyword evidence="5" id="KW-0067">ATP-binding</keyword>
<evidence type="ECO:0000256" key="3">
    <source>
        <dbReference type="ARBA" id="ARBA00022448"/>
    </source>
</evidence>
<feature type="non-terminal residue" evidence="13">
    <location>
        <position position="174"/>
    </location>
</feature>
<dbReference type="Pfam" id="PF02874">
    <property type="entry name" value="ATP-synt_ab_N"/>
    <property type="match status" value="1"/>
</dbReference>
<feature type="domain" description="ATPase F1/V1/A1 complex alpha/beta subunit N-terminal" evidence="12">
    <location>
        <begin position="6"/>
        <end position="72"/>
    </location>
</feature>
<evidence type="ECO:0000256" key="2">
    <source>
        <dbReference type="ARBA" id="ARBA00008936"/>
    </source>
</evidence>
<dbReference type="Pfam" id="PF00006">
    <property type="entry name" value="ATP-synt_ab"/>
    <property type="match status" value="1"/>
</dbReference>
<dbReference type="SUPFAM" id="SSF50615">
    <property type="entry name" value="N-terminal domain of alpha and beta subunits of F1 ATP synthase"/>
    <property type="match status" value="1"/>
</dbReference>